<dbReference type="Pfam" id="PF00553">
    <property type="entry name" value="CBM_2"/>
    <property type="match status" value="1"/>
</dbReference>
<dbReference type="SUPFAM" id="SSF49384">
    <property type="entry name" value="Carbohydrate-binding domain"/>
    <property type="match status" value="1"/>
</dbReference>
<accession>A0A841BTV6</accession>
<dbReference type="PROSITE" id="PS51173">
    <property type="entry name" value="CBM2"/>
    <property type="match status" value="1"/>
</dbReference>
<dbReference type="AlphaFoldDB" id="A0A841BTV6"/>
<feature type="region of interest" description="Disordered" evidence="1">
    <location>
        <begin position="1"/>
        <end position="22"/>
    </location>
</feature>
<evidence type="ECO:0000259" key="3">
    <source>
        <dbReference type="PROSITE" id="PS51173"/>
    </source>
</evidence>
<protein>
    <recommendedName>
        <fullName evidence="3">CBM2 domain-containing protein</fullName>
    </recommendedName>
</protein>
<feature type="compositionally biased region" description="Low complexity" evidence="1">
    <location>
        <begin position="85"/>
        <end position="123"/>
    </location>
</feature>
<proteinExistence type="predicted"/>
<dbReference type="GO" id="GO:0030247">
    <property type="term" value="F:polysaccharide binding"/>
    <property type="evidence" value="ECO:0007669"/>
    <property type="project" value="UniProtKB-UniRule"/>
</dbReference>
<dbReference type="GO" id="GO:0004553">
    <property type="term" value="F:hydrolase activity, hydrolyzing O-glycosyl compounds"/>
    <property type="evidence" value="ECO:0007669"/>
    <property type="project" value="InterPro"/>
</dbReference>
<feature type="transmembrane region" description="Helical" evidence="2">
    <location>
        <begin position="31"/>
        <end position="52"/>
    </location>
</feature>
<dbReference type="Proteomes" id="UP000587527">
    <property type="component" value="Unassembled WGS sequence"/>
</dbReference>
<name>A0A841BTV6_9ACTN</name>
<sequence length="242" mass="24924">MGRHRAELEDAASAPDPAKAPQRSRIWANPVPLAAIGLIVAIGLVFGGWVLVGRDRGSPMVYPWTTGAPVPIDVMVTVPPTTQGPAAPSPSASRRSSRPEASSSPSVSPTPQSSMSASAAASPSPSPKPTEAGSTGALTVAFRVQNAWNGAFQGEFTVTNTGGQSVDTWVLRATFPSGLDIYGLWEARSCAERVTNQLVAVSVRSLGAGQTIKVGFLATFTSGSVQPNVLTVSKEPSGCPNT</sequence>
<keyword evidence="2" id="KW-1133">Transmembrane helix</keyword>
<feature type="region of interest" description="Disordered" evidence="1">
    <location>
        <begin position="75"/>
        <end position="134"/>
    </location>
</feature>
<organism evidence="4 5">
    <name type="scientific">Allocatelliglobosispora scoriae</name>
    <dbReference type="NCBI Taxonomy" id="643052"/>
    <lineage>
        <taxon>Bacteria</taxon>
        <taxon>Bacillati</taxon>
        <taxon>Actinomycetota</taxon>
        <taxon>Actinomycetes</taxon>
        <taxon>Micromonosporales</taxon>
        <taxon>Micromonosporaceae</taxon>
        <taxon>Allocatelliglobosispora</taxon>
    </lineage>
</organism>
<evidence type="ECO:0000256" key="2">
    <source>
        <dbReference type="SAM" id="Phobius"/>
    </source>
</evidence>
<dbReference type="RefSeq" id="WP_184837442.1">
    <property type="nucleotide sequence ID" value="NZ_JACHMN010000002.1"/>
</dbReference>
<keyword evidence="2" id="KW-0472">Membrane</keyword>
<reference evidence="4 5" key="1">
    <citation type="submission" date="2020-08" db="EMBL/GenBank/DDBJ databases">
        <title>Sequencing the genomes of 1000 actinobacteria strains.</title>
        <authorList>
            <person name="Klenk H.-P."/>
        </authorList>
    </citation>
    <scope>NUCLEOTIDE SEQUENCE [LARGE SCALE GENOMIC DNA]</scope>
    <source>
        <strain evidence="4 5">DSM 45362</strain>
    </source>
</reference>
<feature type="domain" description="CBM2" evidence="3">
    <location>
        <begin position="131"/>
        <end position="242"/>
    </location>
</feature>
<dbReference type="InterPro" id="IPR008965">
    <property type="entry name" value="CBM2/CBM3_carb-bd_dom_sf"/>
</dbReference>
<evidence type="ECO:0000256" key="1">
    <source>
        <dbReference type="SAM" id="MobiDB-lite"/>
    </source>
</evidence>
<dbReference type="Gene3D" id="2.60.40.290">
    <property type="match status" value="1"/>
</dbReference>
<evidence type="ECO:0000313" key="4">
    <source>
        <dbReference type="EMBL" id="MBB5870211.1"/>
    </source>
</evidence>
<feature type="compositionally biased region" description="Low complexity" evidence="1">
    <location>
        <begin position="11"/>
        <end position="21"/>
    </location>
</feature>
<gene>
    <name evidence="4" type="ORF">F4553_003590</name>
</gene>
<keyword evidence="2" id="KW-0812">Transmembrane</keyword>
<dbReference type="EMBL" id="JACHMN010000002">
    <property type="protein sequence ID" value="MBB5870211.1"/>
    <property type="molecule type" value="Genomic_DNA"/>
</dbReference>
<keyword evidence="5" id="KW-1185">Reference proteome</keyword>
<dbReference type="InterPro" id="IPR001919">
    <property type="entry name" value="CBD2"/>
</dbReference>
<comment type="caution">
    <text evidence="4">The sequence shown here is derived from an EMBL/GenBank/DDBJ whole genome shotgun (WGS) entry which is preliminary data.</text>
</comment>
<dbReference type="InterPro" id="IPR012291">
    <property type="entry name" value="CBM2_carb-bd_dom_sf"/>
</dbReference>
<dbReference type="GO" id="GO:0005975">
    <property type="term" value="P:carbohydrate metabolic process"/>
    <property type="evidence" value="ECO:0007669"/>
    <property type="project" value="InterPro"/>
</dbReference>
<evidence type="ECO:0000313" key="5">
    <source>
        <dbReference type="Proteomes" id="UP000587527"/>
    </source>
</evidence>
<dbReference type="SMART" id="SM00637">
    <property type="entry name" value="CBD_II"/>
    <property type="match status" value="1"/>
</dbReference>